<keyword evidence="7" id="KW-0378">Hydrolase</keyword>
<evidence type="ECO:0000256" key="5">
    <source>
        <dbReference type="SAM" id="Phobius"/>
    </source>
</evidence>
<reference evidence="8" key="1">
    <citation type="journal article" date="2019" name="Int. J. Syst. Evol. Microbiol.">
        <title>The Global Catalogue of Microorganisms (GCM) 10K type strain sequencing project: providing services to taxonomists for standard genome sequencing and annotation.</title>
        <authorList>
            <consortium name="The Broad Institute Genomics Platform"/>
            <consortium name="The Broad Institute Genome Sequencing Center for Infectious Disease"/>
            <person name="Wu L."/>
            <person name="Ma J."/>
        </authorList>
    </citation>
    <scope>NUCLEOTIDE SEQUENCE [LARGE SCALE GENOMIC DNA]</scope>
    <source>
        <strain evidence="8">JCM 10696</strain>
    </source>
</reference>
<comment type="subcellular location">
    <subcellularLocation>
        <location evidence="1">Membrane</location>
        <topology evidence="1">Multi-pass membrane protein</topology>
    </subcellularLocation>
</comment>
<evidence type="ECO:0000256" key="1">
    <source>
        <dbReference type="ARBA" id="ARBA00004141"/>
    </source>
</evidence>
<evidence type="ECO:0000256" key="2">
    <source>
        <dbReference type="ARBA" id="ARBA00022692"/>
    </source>
</evidence>
<keyword evidence="2 5" id="KW-0812">Transmembrane</keyword>
<evidence type="ECO:0000259" key="6">
    <source>
        <dbReference type="Pfam" id="PF01694"/>
    </source>
</evidence>
<dbReference type="EMBL" id="BAAAHH010000008">
    <property type="protein sequence ID" value="GAA0949180.1"/>
    <property type="molecule type" value="Genomic_DNA"/>
</dbReference>
<keyword evidence="8" id="KW-1185">Reference proteome</keyword>
<evidence type="ECO:0000256" key="4">
    <source>
        <dbReference type="ARBA" id="ARBA00023136"/>
    </source>
</evidence>
<organism evidence="7 8">
    <name type="scientific">Actinocorallia libanotica</name>
    <dbReference type="NCBI Taxonomy" id="46162"/>
    <lineage>
        <taxon>Bacteria</taxon>
        <taxon>Bacillati</taxon>
        <taxon>Actinomycetota</taxon>
        <taxon>Actinomycetes</taxon>
        <taxon>Streptosporangiales</taxon>
        <taxon>Thermomonosporaceae</taxon>
        <taxon>Actinocorallia</taxon>
    </lineage>
</organism>
<dbReference type="Gene3D" id="1.20.1540.10">
    <property type="entry name" value="Rhomboid-like"/>
    <property type="match status" value="1"/>
</dbReference>
<feature type="domain" description="Peptidase S54 rhomboid" evidence="6">
    <location>
        <begin position="66"/>
        <end position="199"/>
    </location>
</feature>
<dbReference type="GO" id="GO:0006508">
    <property type="term" value="P:proteolysis"/>
    <property type="evidence" value="ECO:0007669"/>
    <property type="project" value="UniProtKB-KW"/>
</dbReference>
<gene>
    <name evidence="7" type="ORF">GCM10009550_26250</name>
</gene>
<feature type="transmembrane region" description="Helical" evidence="5">
    <location>
        <begin position="154"/>
        <end position="172"/>
    </location>
</feature>
<comment type="caution">
    <text evidence="7">The sequence shown here is derived from an EMBL/GenBank/DDBJ whole genome shotgun (WGS) entry which is preliminary data.</text>
</comment>
<feature type="transmembrane region" description="Helical" evidence="5">
    <location>
        <begin position="127"/>
        <end position="147"/>
    </location>
</feature>
<feature type="transmembrane region" description="Helical" evidence="5">
    <location>
        <begin position="178"/>
        <end position="197"/>
    </location>
</feature>
<protein>
    <submittedName>
        <fullName evidence="7">Rhomboid family intramembrane serine protease</fullName>
    </submittedName>
</protein>
<dbReference type="InterPro" id="IPR035952">
    <property type="entry name" value="Rhomboid-like_sf"/>
</dbReference>
<evidence type="ECO:0000313" key="8">
    <source>
        <dbReference type="Proteomes" id="UP001500665"/>
    </source>
</evidence>
<keyword evidence="3 5" id="KW-1133">Transmembrane helix</keyword>
<dbReference type="Proteomes" id="UP001500665">
    <property type="component" value="Unassembled WGS sequence"/>
</dbReference>
<dbReference type="InterPro" id="IPR022764">
    <property type="entry name" value="Peptidase_S54_rhomboid_dom"/>
</dbReference>
<keyword evidence="4 5" id="KW-0472">Membrane</keyword>
<evidence type="ECO:0000313" key="7">
    <source>
        <dbReference type="EMBL" id="GAA0949180.1"/>
    </source>
</evidence>
<sequence>MSARSRELGRRAAGELTVQATRALGGAALVGGMLALMWLLEAIDYVLGGWLDLYGIRALHLPDLPQIFSAPFLHGNFEHLMANTVPFAVLGFVAALRGPGKFVLMNLIVIVIGGLGVWLTGPPDSETLGASLLVFGYFGYILGRGFFERHFGDALIAVAAFAVYGSILYGVLPTNTMVSWQGHLFGLIGGLVASYALRRRRVAEADPVPSGV</sequence>
<name>A0ABP4BJD4_9ACTN</name>
<feature type="transmembrane region" description="Helical" evidence="5">
    <location>
        <begin position="21"/>
        <end position="40"/>
    </location>
</feature>
<accession>A0ABP4BJD4</accession>
<dbReference type="Pfam" id="PF01694">
    <property type="entry name" value="Rhomboid"/>
    <property type="match status" value="1"/>
</dbReference>
<keyword evidence="7" id="KW-0645">Protease</keyword>
<dbReference type="RefSeq" id="WP_344240319.1">
    <property type="nucleotide sequence ID" value="NZ_BAAAHH010000008.1"/>
</dbReference>
<evidence type="ECO:0000256" key="3">
    <source>
        <dbReference type="ARBA" id="ARBA00022989"/>
    </source>
</evidence>
<feature type="transmembrane region" description="Helical" evidence="5">
    <location>
        <begin position="103"/>
        <end position="121"/>
    </location>
</feature>
<feature type="transmembrane region" description="Helical" evidence="5">
    <location>
        <begin position="80"/>
        <end position="96"/>
    </location>
</feature>
<dbReference type="GO" id="GO:0008233">
    <property type="term" value="F:peptidase activity"/>
    <property type="evidence" value="ECO:0007669"/>
    <property type="project" value="UniProtKB-KW"/>
</dbReference>
<dbReference type="SUPFAM" id="SSF144091">
    <property type="entry name" value="Rhomboid-like"/>
    <property type="match status" value="1"/>
</dbReference>
<proteinExistence type="predicted"/>